<evidence type="ECO:0000256" key="1">
    <source>
        <dbReference type="SAM" id="Phobius"/>
    </source>
</evidence>
<evidence type="ECO:0000313" key="3">
    <source>
        <dbReference type="Proteomes" id="UP001152604"/>
    </source>
</evidence>
<organism evidence="2 3">
    <name type="scientific">Mesorhizobium ventifaucium</name>
    <dbReference type="NCBI Taxonomy" id="666020"/>
    <lineage>
        <taxon>Bacteria</taxon>
        <taxon>Pseudomonadati</taxon>
        <taxon>Pseudomonadota</taxon>
        <taxon>Alphaproteobacteria</taxon>
        <taxon>Hyphomicrobiales</taxon>
        <taxon>Phyllobacteriaceae</taxon>
        <taxon>Mesorhizobium</taxon>
    </lineage>
</organism>
<keyword evidence="1" id="KW-0472">Membrane</keyword>
<comment type="caution">
    <text evidence="2">The sequence shown here is derived from an EMBL/GenBank/DDBJ whole genome shotgun (WGS) entry which is preliminary data.</text>
</comment>
<evidence type="ECO:0000313" key="2">
    <source>
        <dbReference type="EMBL" id="CAH2402800.1"/>
    </source>
</evidence>
<dbReference type="RefSeq" id="WP_254026299.1">
    <property type="nucleotide sequence ID" value="NZ_CAKXZS010000024.1"/>
</dbReference>
<feature type="transmembrane region" description="Helical" evidence="1">
    <location>
        <begin position="21"/>
        <end position="40"/>
    </location>
</feature>
<sequence>MEDEALRILPQSRLVANSTAAAGKGSLAMLLMCLVAGPLFAQESVADLAVERSMATAAWWQVWLSAAGIVALTFTLRLSIIANGTATAALKQSDETSKRELRAYLSVAPAGVLRMKRVEPTIIGYIALENVGSVFATDVRLSVKMLVSLDRNLATFPADEQSAELIGAVHPGATVRRGADKGAAPPKPRRRFEDIHLRLGRCLVHRRL</sequence>
<keyword evidence="1" id="KW-0812">Transmembrane</keyword>
<dbReference type="EMBL" id="CAKXZS010000024">
    <property type="protein sequence ID" value="CAH2402800.1"/>
    <property type="molecule type" value="Genomic_DNA"/>
</dbReference>
<gene>
    <name evidence="2" type="ORF">MES4922_300062</name>
</gene>
<dbReference type="Proteomes" id="UP001152604">
    <property type="component" value="Unassembled WGS sequence"/>
</dbReference>
<keyword evidence="1" id="KW-1133">Transmembrane helix</keyword>
<reference evidence="2" key="1">
    <citation type="submission" date="2022-03" db="EMBL/GenBank/DDBJ databases">
        <authorList>
            <person name="Brunel B."/>
        </authorList>
    </citation>
    <scope>NUCLEOTIDE SEQUENCE</scope>
    <source>
        <strain evidence="2">STM4922sample</strain>
    </source>
</reference>
<feature type="transmembrane region" description="Helical" evidence="1">
    <location>
        <begin position="60"/>
        <end position="82"/>
    </location>
</feature>
<name>A0ABN8K008_9HYPH</name>
<proteinExistence type="predicted"/>
<protein>
    <submittedName>
        <fullName evidence="2">Uncharacterized protein</fullName>
    </submittedName>
</protein>
<keyword evidence="3" id="KW-1185">Reference proteome</keyword>
<accession>A0ABN8K008</accession>